<dbReference type="AlphaFoldDB" id="G8RGV8"/>
<dbReference type="SMART" id="SM00796">
    <property type="entry name" value="AHS1"/>
    <property type="match status" value="1"/>
</dbReference>
<dbReference type="GO" id="GO:0016787">
    <property type="term" value="F:hydrolase activity"/>
    <property type="evidence" value="ECO:0007669"/>
    <property type="project" value="UniProtKB-KW"/>
</dbReference>
<name>G8RGV8_MYCRN</name>
<dbReference type="PANTHER" id="PTHR34698:SF2">
    <property type="entry name" value="5-OXOPROLINASE SUBUNIT B"/>
    <property type="match status" value="1"/>
</dbReference>
<keyword evidence="3" id="KW-0067">ATP-binding</keyword>
<dbReference type="EMBL" id="CP003169">
    <property type="protein sequence ID" value="AEV72073.1"/>
    <property type="molecule type" value="Genomic_DNA"/>
</dbReference>
<dbReference type="KEGG" id="mrh:MycrhN_1457"/>
<evidence type="ECO:0000313" key="5">
    <source>
        <dbReference type="EMBL" id="AEV72073.1"/>
    </source>
</evidence>
<sequence length="229" mass="24275">MSVTVDLRDANAKDADPVMIRDYGNHALLLELRDTEEVLAWSAAIREAELPGVLDIVPASRTVLVKVAGAGYQAPTRQRLAKLAVASGTAAATSPADARADVEIEVVYDGPDLDEVARLTGMTAEEVVATHTGTLWRVGFGGFAPGFAYLVGGDSRLEVPRRAEPRTKVPAGSVGLAGEFSGVYPRESPGGWQLIGRISADQAALWDVSRDPPALLVPGMWVQFRGVQS</sequence>
<evidence type="ECO:0000256" key="1">
    <source>
        <dbReference type="ARBA" id="ARBA00022741"/>
    </source>
</evidence>
<keyword evidence="2 5" id="KW-0378">Hydrolase</keyword>
<keyword evidence="1" id="KW-0547">Nucleotide-binding</keyword>
<dbReference type="RefSeq" id="WP_014209888.1">
    <property type="nucleotide sequence ID" value="NC_016604.1"/>
</dbReference>
<dbReference type="InterPro" id="IPR003833">
    <property type="entry name" value="CT_C_D"/>
</dbReference>
<dbReference type="InterPro" id="IPR029000">
    <property type="entry name" value="Cyclophilin-like_dom_sf"/>
</dbReference>
<dbReference type="InterPro" id="IPR010016">
    <property type="entry name" value="PxpB"/>
</dbReference>
<dbReference type="Proteomes" id="UP000005442">
    <property type="component" value="Chromosome"/>
</dbReference>
<dbReference type="STRING" id="710685.MycrhN_1457"/>
<feature type="domain" description="Carboxyltransferase" evidence="4">
    <location>
        <begin position="18"/>
        <end position="216"/>
    </location>
</feature>
<proteinExistence type="predicted"/>
<dbReference type="eggNOG" id="COG2049">
    <property type="taxonomic scope" value="Bacteria"/>
</dbReference>
<dbReference type="HOGENOM" id="CLU_020207_0_1_11"/>
<dbReference type="OrthoDB" id="9778567at2"/>
<dbReference type="PATRIC" id="fig|710685.3.peg.1463"/>
<dbReference type="Gene3D" id="2.40.100.10">
    <property type="entry name" value="Cyclophilin-like"/>
    <property type="match status" value="1"/>
</dbReference>
<evidence type="ECO:0000313" key="6">
    <source>
        <dbReference type="Proteomes" id="UP000005442"/>
    </source>
</evidence>
<gene>
    <name evidence="5" type="ordered locus">MycrhN_1457</name>
</gene>
<protein>
    <submittedName>
        <fullName evidence="5">Allophanate hydrolase subunit 1</fullName>
    </submittedName>
</protein>
<organism evidence="5 6">
    <name type="scientific">Mycolicibacterium rhodesiae (strain NBB3)</name>
    <name type="common">Mycobacterium rhodesiae</name>
    <dbReference type="NCBI Taxonomy" id="710685"/>
    <lineage>
        <taxon>Bacteria</taxon>
        <taxon>Bacillati</taxon>
        <taxon>Actinomycetota</taxon>
        <taxon>Actinomycetes</taxon>
        <taxon>Mycobacteriales</taxon>
        <taxon>Mycobacteriaceae</taxon>
        <taxon>Mycolicibacterium</taxon>
    </lineage>
</organism>
<evidence type="ECO:0000259" key="4">
    <source>
        <dbReference type="SMART" id="SM00796"/>
    </source>
</evidence>
<dbReference type="GO" id="GO:0005524">
    <property type="term" value="F:ATP binding"/>
    <property type="evidence" value="ECO:0007669"/>
    <property type="project" value="UniProtKB-KW"/>
</dbReference>
<keyword evidence="6" id="KW-1185">Reference proteome</keyword>
<dbReference type="SUPFAM" id="SSF50891">
    <property type="entry name" value="Cyclophilin-like"/>
    <property type="match status" value="1"/>
</dbReference>
<accession>G8RGV8</accession>
<reference evidence="5 6" key="1">
    <citation type="submission" date="2011-12" db="EMBL/GenBank/DDBJ databases">
        <title>Complete sequence of Mycobacterium rhodesiae NBB3.</title>
        <authorList>
            <consortium name="US DOE Joint Genome Institute"/>
            <person name="Lucas S."/>
            <person name="Han J."/>
            <person name="Lapidus A."/>
            <person name="Cheng J.-F."/>
            <person name="Goodwin L."/>
            <person name="Pitluck S."/>
            <person name="Peters L."/>
            <person name="Mikhailova N."/>
            <person name="Gu W."/>
            <person name="Detter J.C."/>
            <person name="Han C."/>
            <person name="Tapia R."/>
            <person name="Land M."/>
            <person name="Hauser L."/>
            <person name="Kyrpides N."/>
            <person name="Ivanova N."/>
            <person name="Pagani I."/>
            <person name="Mattes T."/>
            <person name="Holmes A."/>
            <person name="Rutledge P."/>
            <person name="Paulsen I."/>
            <person name="Coleman N."/>
            <person name="Woyke T."/>
        </authorList>
    </citation>
    <scope>NUCLEOTIDE SEQUENCE [LARGE SCALE GENOMIC DNA]</scope>
    <source>
        <strain evidence="5 6">NBB3</strain>
    </source>
</reference>
<dbReference type="PANTHER" id="PTHR34698">
    <property type="entry name" value="5-OXOPROLINASE SUBUNIT B"/>
    <property type="match status" value="1"/>
</dbReference>
<dbReference type="SUPFAM" id="SSF160467">
    <property type="entry name" value="PH0987 N-terminal domain-like"/>
    <property type="match status" value="1"/>
</dbReference>
<dbReference type="Pfam" id="PF02682">
    <property type="entry name" value="CT_C_D"/>
    <property type="match status" value="1"/>
</dbReference>
<dbReference type="Gene3D" id="3.30.1360.40">
    <property type="match status" value="1"/>
</dbReference>
<evidence type="ECO:0000256" key="2">
    <source>
        <dbReference type="ARBA" id="ARBA00022801"/>
    </source>
</evidence>
<evidence type="ECO:0000256" key="3">
    <source>
        <dbReference type="ARBA" id="ARBA00022840"/>
    </source>
</evidence>